<proteinExistence type="inferred from homology"/>
<evidence type="ECO:0000313" key="6">
    <source>
        <dbReference type="EMBL" id="KAG9190527.1"/>
    </source>
</evidence>
<dbReference type="PROSITE" id="PS51375">
    <property type="entry name" value="PPR"/>
    <property type="match status" value="2"/>
</dbReference>
<organism evidence="6 7">
    <name type="scientific">Alternaria panax</name>
    <dbReference type="NCBI Taxonomy" id="48097"/>
    <lineage>
        <taxon>Eukaryota</taxon>
        <taxon>Fungi</taxon>
        <taxon>Dikarya</taxon>
        <taxon>Ascomycota</taxon>
        <taxon>Pezizomycotina</taxon>
        <taxon>Dothideomycetes</taxon>
        <taxon>Pleosporomycetidae</taxon>
        <taxon>Pleosporales</taxon>
        <taxon>Pleosporineae</taxon>
        <taxon>Pleosporaceae</taxon>
        <taxon>Alternaria</taxon>
        <taxon>Alternaria sect. Panax</taxon>
    </lineage>
</organism>
<dbReference type="NCBIfam" id="TIGR00756">
    <property type="entry name" value="PPR"/>
    <property type="match status" value="2"/>
</dbReference>
<dbReference type="AlphaFoldDB" id="A0AAD4I8R5"/>
<dbReference type="InterPro" id="IPR002885">
    <property type="entry name" value="PPR_rpt"/>
</dbReference>
<keyword evidence="7" id="KW-1185">Reference proteome</keyword>
<sequence>MSLFRTLDRTSAVSNAAHAAHAAHARPFLAFLYPRAEHHTSSSRLSKQAVDHARPPGGTTARMDTIFVQALVRAGSCSQHAKHVHTLRGVGAAPPKHQSTRTKSTWVKAEKNEFSIHPGRKSPLSKVQSFAEKELKALIDYYGMEIDTRPEAEAPDDGTLVWNVGDSHEPWPLHDPADAVHIRKLDSLLKDEEAPHEDVYDAYRKLQSPGVVYLNTVTIRALLHHLAVVERPTPIAAQRFLSILDDMKTAHIHIIRSEWTSAIHLTGRAMGTVSEDDLQTTLRIWQDMEHRAGLKGGYVTFNVLFNIAVKAGKFTLAETFMKEMQARKLPMHRHYRVALLYYYGVMQNGNAVRKAYLDLVSAGDIVDTVVMNAVIASLMRAGEPSAAEHVFERMKRLHALRTTAAPGHRFFNRNWRDRRLLGMRFRDEARRLKKEAKDDELKQLQDFAPIGPDSRTYGILIRHHAAIAGNIDRVNELLQEMKWNGVPLDGTIFIVIFHGFNSFGGVRYTSWTASRLEKIWHQYLKSLNQDLERTWLSSLAVVAALRAFGRCTAPERILKAWEEIRTLWQPNEQELEAALMALRKLVPSQMETTPRPGFFDGRRPS</sequence>
<evidence type="ECO:0000256" key="1">
    <source>
        <dbReference type="ARBA" id="ARBA00006192"/>
    </source>
</evidence>
<keyword evidence="2" id="KW-0677">Repeat</keyword>
<evidence type="ECO:0008006" key="8">
    <source>
        <dbReference type="Google" id="ProtNLM"/>
    </source>
</evidence>
<comment type="caution">
    <text evidence="6">The sequence shown here is derived from an EMBL/GenBank/DDBJ whole genome shotgun (WGS) entry which is preliminary data.</text>
</comment>
<dbReference type="PANTHER" id="PTHR47447:SF17">
    <property type="entry name" value="OS12G0638900 PROTEIN"/>
    <property type="match status" value="1"/>
</dbReference>
<reference evidence="6" key="1">
    <citation type="submission" date="2021-07" db="EMBL/GenBank/DDBJ databases">
        <title>Genome Resource of American Ginseng Black Spot Pathogen Alternaria panax.</title>
        <authorList>
            <person name="Qiu C."/>
            <person name="Wang W."/>
            <person name="Liu Z."/>
        </authorList>
    </citation>
    <scope>NUCLEOTIDE SEQUENCE</scope>
    <source>
        <strain evidence="6">BNCC115425</strain>
    </source>
</reference>
<comment type="subunit">
    <text evidence="4">Binds to mitochondrial small subunit 15S rRNA.</text>
</comment>
<name>A0AAD4I8R5_9PLEO</name>
<dbReference type="Proteomes" id="UP001199106">
    <property type="component" value="Unassembled WGS sequence"/>
</dbReference>
<feature type="repeat" description="PPR" evidence="5">
    <location>
        <begin position="453"/>
        <end position="488"/>
    </location>
</feature>
<comment type="similarity">
    <text evidence="1">Belongs to the CCM1 family.</text>
</comment>
<dbReference type="EMBL" id="JAANER010000004">
    <property type="protein sequence ID" value="KAG9190527.1"/>
    <property type="molecule type" value="Genomic_DNA"/>
</dbReference>
<dbReference type="InterPro" id="IPR011990">
    <property type="entry name" value="TPR-like_helical_dom_sf"/>
</dbReference>
<evidence type="ECO:0000256" key="4">
    <source>
        <dbReference type="ARBA" id="ARBA00044511"/>
    </source>
</evidence>
<dbReference type="Gene3D" id="1.25.40.10">
    <property type="entry name" value="Tetratricopeptide repeat domain"/>
    <property type="match status" value="2"/>
</dbReference>
<comment type="function">
    <text evidence="3">Regulates mitochondrial small subunit maturation by controlling 15S rRNA 5'-end processing. Localizes to the 5' precursor of the 15S rRNA in a position that is subsequently occupied by mS47 in the mature yeast mtSSU. Uses structure and sequence-specific RNA recognition, binding to a single-stranded region of the precursor and specifically recognizing bases -6 to -1. The exchange of Ccm1 for mS47 is coupled to the irreversible removal of precursor rRNA that is accompanied by conformational changes of the mitoribosomal proteins uS5m and mS26. These conformational changes signal completion of 5'-end rRNA processing through protection of the mature 5'-end of the 15S rRNA and stabilization of mS47. The removal of the 5' precursor together with the dissociation of Ccm1 may be catalyzed by the 5'-3' exoribonuclease Pet127. Involved in the specific removal of group I introns in mitochondrial encoded transcripts.</text>
</comment>
<evidence type="ECO:0000256" key="5">
    <source>
        <dbReference type="PROSITE-ProRule" id="PRU00708"/>
    </source>
</evidence>
<accession>A0AAD4I8R5</accession>
<evidence type="ECO:0000313" key="7">
    <source>
        <dbReference type="Proteomes" id="UP001199106"/>
    </source>
</evidence>
<evidence type="ECO:0000256" key="2">
    <source>
        <dbReference type="ARBA" id="ARBA00022737"/>
    </source>
</evidence>
<dbReference type="PANTHER" id="PTHR47447">
    <property type="entry name" value="OS03G0856100 PROTEIN"/>
    <property type="match status" value="1"/>
</dbReference>
<dbReference type="Pfam" id="PF01535">
    <property type="entry name" value="PPR"/>
    <property type="match status" value="2"/>
</dbReference>
<evidence type="ECO:0000256" key="3">
    <source>
        <dbReference type="ARBA" id="ARBA00044493"/>
    </source>
</evidence>
<feature type="repeat" description="PPR" evidence="5">
    <location>
        <begin position="367"/>
        <end position="397"/>
    </location>
</feature>
<gene>
    <name evidence="6" type="ORF">G6011_08615</name>
</gene>
<protein>
    <recommendedName>
        <fullName evidence="8">Pentatricopeptide repeat-containing protein</fullName>
    </recommendedName>
</protein>